<sequence length="318" mass="36616">MKSLIHISNSLNLTKQEFTTVEKHILLITLLHLKNRQGFGVNVDDKLIVTFPATDIKETNLVRIKDSLDKITSRKIFFDESTKSKDYFGYIVPFTYANYEAKVGAHSTITVELNSRCNKLFLELANGYTTTDLQTILSLKSVHAIRMYELLMMYRKKNEWLVEIDRLKGLLGLNLSAYKSFTDFETRILKYTQKELSERCGLYFDWEIAAKERKKIVALKFSIREAEGLERELLAEETSKTIDYVSSLGDIQVASKVRAACEKYTLSEKQIQWILASQERISELIRIDLIIEDKTTKGKGPKNRTKYLAKSLGLDKLS</sequence>
<evidence type="ECO:0000313" key="3">
    <source>
        <dbReference type="EMBL" id="PQA53415.1"/>
    </source>
</evidence>
<dbReference type="Pfam" id="PF01051">
    <property type="entry name" value="Rep3_N"/>
    <property type="match status" value="1"/>
</dbReference>
<protein>
    <recommendedName>
        <fullName evidence="2">Initiator Rep protein WH1 domain-containing protein</fullName>
    </recommendedName>
</protein>
<organism evidence="3 4">
    <name type="scientific">Siphonobacter curvatus</name>
    <dbReference type="NCBI Taxonomy" id="2094562"/>
    <lineage>
        <taxon>Bacteria</taxon>
        <taxon>Pseudomonadati</taxon>
        <taxon>Bacteroidota</taxon>
        <taxon>Cytophagia</taxon>
        <taxon>Cytophagales</taxon>
        <taxon>Cytophagaceae</taxon>
        <taxon>Siphonobacter</taxon>
    </lineage>
</organism>
<dbReference type="SUPFAM" id="SSF46785">
    <property type="entry name" value="Winged helix' DNA-binding domain"/>
    <property type="match status" value="2"/>
</dbReference>
<dbReference type="InterPro" id="IPR000525">
    <property type="entry name" value="Initiator_Rep_WH1"/>
</dbReference>
<dbReference type="EMBL" id="PTRA01000009">
    <property type="protein sequence ID" value="PQA53415.1"/>
    <property type="molecule type" value="Genomic_DNA"/>
</dbReference>
<accession>A0A2S7IF25</accession>
<dbReference type="RefSeq" id="WP_104716013.1">
    <property type="nucleotide sequence ID" value="NZ_PTRA01000009.1"/>
</dbReference>
<name>A0A2S7IF25_9BACT</name>
<evidence type="ECO:0000259" key="2">
    <source>
        <dbReference type="Pfam" id="PF01051"/>
    </source>
</evidence>
<dbReference type="InterPro" id="IPR036390">
    <property type="entry name" value="WH_DNA-bd_sf"/>
</dbReference>
<dbReference type="GO" id="GO:0003887">
    <property type="term" value="F:DNA-directed DNA polymerase activity"/>
    <property type="evidence" value="ECO:0007669"/>
    <property type="project" value="InterPro"/>
</dbReference>
<dbReference type="Pfam" id="PF21205">
    <property type="entry name" value="Rep3_C"/>
    <property type="match status" value="1"/>
</dbReference>
<dbReference type="GO" id="GO:0006270">
    <property type="term" value="P:DNA replication initiation"/>
    <property type="evidence" value="ECO:0007669"/>
    <property type="project" value="InterPro"/>
</dbReference>
<reference evidence="4" key="1">
    <citation type="submission" date="2018-02" db="EMBL/GenBank/DDBJ databases">
        <title>Genome sequencing of Solimonas sp. HR-BB.</title>
        <authorList>
            <person name="Lee Y."/>
            <person name="Jeon C.O."/>
        </authorList>
    </citation>
    <scope>NUCLEOTIDE SEQUENCE [LARGE SCALE GENOMIC DNA]</scope>
    <source>
        <strain evidence="4">HR-U</strain>
    </source>
</reference>
<dbReference type="Proteomes" id="UP000239590">
    <property type="component" value="Unassembled WGS sequence"/>
</dbReference>
<dbReference type="OrthoDB" id="867244at2"/>
<keyword evidence="4" id="KW-1185">Reference proteome</keyword>
<dbReference type="AlphaFoldDB" id="A0A2S7IF25"/>
<dbReference type="Gene3D" id="1.10.10.10">
    <property type="entry name" value="Winged helix-like DNA-binding domain superfamily/Winged helix DNA-binding domain"/>
    <property type="match status" value="2"/>
</dbReference>
<evidence type="ECO:0000256" key="1">
    <source>
        <dbReference type="ARBA" id="ARBA00038283"/>
    </source>
</evidence>
<comment type="caution">
    <text evidence="3">The sequence shown here is derived from an EMBL/GenBank/DDBJ whole genome shotgun (WGS) entry which is preliminary data.</text>
</comment>
<dbReference type="InterPro" id="IPR036388">
    <property type="entry name" value="WH-like_DNA-bd_sf"/>
</dbReference>
<gene>
    <name evidence="3" type="ORF">C5O19_24525</name>
</gene>
<proteinExistence type="inferred from homology"/>
<evidence type="ECO:0000313" key="4">
    <source>
        <dbReference type="Proteomes" id="UP000239590"/>
    </source>
</evidence>
<comment type="similarity">
    <text evidence="1">Belongs to the initiator RepB protein family.</text>
</comment>
<feature type="domain" description="Initiator Rep protein WH1" evidence="2">
    <location>
        <begin position="7"/>
        <end position="152"/>
    </location>
</feature>